<evidence type="ECO:0000313" key="2">
    <source>
        <dbReference type="EMBL" id="AFB17707.1"/>
    </source>
</evidence>
<dbReference type="Proteomes" id="UP000007566">
    <property type="component" value="Segment"/>
</dbReference>
<keyword evidence="1" id="KW-0472">Membrane</keyword>
<reference evidence="2 3" key="1">
    <citation type="journal article" date="2012" name="Proc. Natl. Acad. Sci. U.S.A.">
        <title>Rapid diversification of coevolving marine Synechococcus and a virus.</title>
        <authorList>
            <person name="Marston M.F."/>
            <person name="Pierciey F.J.Jr."/>
            <person name="Shepard A."/>
            <person name="Gearin G."/>
            <person name="Qi J."/>
            <person name="Yandava C."/>
            <person name="Schuster S.C."/>
            <person name="Henn M.R."/>
            <person name="Martiny J.B."/>
        </authorList>
    </citation>
    <scope>NUCLEOTIDE SEQUENCE [LARGE SCALE GENOMIC DNA]</scope>
    <source>
        <strain evidence="2">S-RIM8 A.HR1</strain>
    </source>
</reference>
<dbReference type="OrthoDB" id="27204at10239"/>
<protein>
    <submittedName>
        <fullName evidence="2">Uncharacterized protein</fullName>
    </submittedName>
</protein>
<evidence type="ECO:0000313" key="3">
    <source>
        <dbReference type="Proteomes" id="UP000007566"/>
    </source>
</evidence>
<name>H6BIH3_9CAUD</name>
<accession>H6BIH3</accession>
<dbReference type="EMBL" id="JF974288">
    <property type="protein sequence ID" value="AFB17707.1"/>
    <property type="molecule type" value="Genomic_DNA"/>
</dbReference>
<gene>
    <name evidence="2" type="ORF">SXDG_00131</name>
</gene>
<dbReference type="RefSeq" id="YP_007518301.1">
    <property type="nucleotide sequence ID" value="NC_020486.1"/>
</dbReference>
<feature type="transmembrane region" description="Helical" evidence="1">
    <location>
        <begin position="66"/>
        <end position="89"/>
    </location>
</feature>
<proteinExistence type="predicted"/>
<sequence length="93" mass="10656">MAKSIGEKMTVYTFKKDIEETVTEKELEEIEEEVKKRESIKALAQLLGFFIKPAVLMLLWNWLMPGIFGLATIGYLKAFGLYLISRILIGKND</sequence>
<organism evidence="2 3">
    <name type="scientific">Synechococcus phage S-RIM8 A.HR1</name>
    <dbReference type="NCBI Taxonomy" id="869724"/>
    <lineage>
        <taxon>Viruses</taxon>
        <taxon>Duplodnaviria</taxon>
        <taxon>Heunggongvirae</taxon>
        <taxon>Uroviricota</taxon>
        <taxon>Caudoviricetes</taxon>
        <taxon>Pantevenvirales</taxon>
        <taxon>Kyanoviridae</taxon>
        <taxon>Neptunevirus</taxon>
        <taxon>Neptunevirus srim18</taxon>
    </lineage>
</organism>
<keyword evidence="1" id="KW-0812">Transmembrane</keyword>
<evidence type="ECO:0000256" key="1">
    <source>
        <dbReference type="SAM" id="Phobius"/>
    </source>
</evidence>
<keyword evidence="1" id="KW-1133">Transmembrane helix</keyword>
<feature type="transmembrane region" description="Helical" evidence="1">
    <location>
        <begin position="42"/>
        <end position="60"/>
    </location>
</feature>
<dbReference type="GeneID" id="14697079"/>
<dbReference type="KEGG" id="vg:14697079"/>